<protein>
    <submittedName>
        <fullName evidence="2">Uncharacterized protein</fullName>
    </submittedName>
</protein>
<dbReference type="EMBL" id="SOYY01000013">
    <property type="protein sequence ID" value="KAA0713291.1"/>
    <property type="molecule type" value="Genomic_DNA"/>
</dbReference>
<evidence type="ECO:0000313" key="3">
    <source>
        <dbReference type="Proteomes" id="UP000324632"/>
    </source>
</evidence>
<organism evidence="2 3">
    <name type="scientific">Triplophysa tibetana</name>
    <dbReference type="NCBI Taxonomy" id="1572043"/>
    <lineage>
        <taxon>Eukaryota</taxon>
        <taxon>Metazoa</taxon>
        <taxon>Chordata</taxon>
        <taxon>Craniata</taxon>
        <taxon>Vertebrata</taxon>
        <taxon>Euteleostomi</taxon>
        <taxon>Actinopterygii</taxon>
        <taxon>Neopterygii</taxon>
        <taxon>Teleostei</taxon>
        <taxon>Ostariophysi</taxon>
        <taxon>Cypriniformes</taxon>
        <taxon>Nemacheilidae</taxon>
        <taxon>Triplophysa</taxon>
    </lineage>
</organism>
<proteinExistence type="predicted"/>
<gene>
    <name evidence="2" type="ORF">E1301_Tti009289</name>
</gene>
<dbReference type="AlphaFoldDB" id="A0A5A9NWW7"/>
<accession>A0A5A9NWW7</accession>
<dbReference type="Proteomes" id="UP000324632">
    <property type="component" value="Chromosome 13"/>
</dbReference>
<reference evidence="2 3" key="1">
    <citation type="journal article" date="2019" name="Mol. Ecol. Resour.">
        <title>Chromosome-level genome assembly of Triplophysa tibetana, a fish adapted to the harsh high-altitude environment of the Tibetan Plateau.</title>
        <authorList>
            <person name="Yang X."/>
            <person name="Liu H."/>
            <person name="Ma Z."/>
            <person name="Zou Y."/>
            <person name="Zou M."/>
            <person name="Mao Y."/>
            <person name="Li X."/>
            <person name="Wang H."/>
            <person name="Chen T."/>
            <person name="Wang W."/>
            <person name="Yang R."/>
        </authorList>
    </citation>
    <scope>NUCLEOTIDE SEQUENCE [LARGE SCALE GENOMIC DNA]</scope>
    <source>
        <strain evidence="2">TTIB1903HZAU</strain>
        <tissue evidence="2">Muscle</tissue>
    </source>
</reference>
<feature type="region of interest" description="Disordered" evidence="1">
    <location>
        <begin position="225"/>
        <end position="245"/>
    </location>
</feature>
<evidence type="ECO:0000256" key="1">
    <source>
        <dbReference type="SAM" id="MobiDB-lite"/>
    </source>
</evidence>
<comment type="caution">
    <text evidence="2">The sequence shown here is derived from an EMBL/GenBank/DDBJ whole genome shotgun (WGS) entry which is preliminary data.</text>
</comment>
<keyword evidence="3" id="KW-1185">Reference proteome</keyword>
<name>A0A5A9NWW7_9TELE</name>
<sequence>MAARHSVSTLIGRCTLQLCASQVSRSLPRHSTLSWPAAFYFDTFSRGIRSGGGFAVPRPHGTAVCTQLDTKSNFTHGLLERPDPRWKECLYVCESDCEVEQIKATLDDEQVVWVASHADSGMAGSQNHRAWHPGVPQNRTVECTGNIQTADDPLGSHILSSEKTKDGIIRTICSELGPRRLFPEGSKFSSFRPLSPKMKMYDWSLTLNQHLTDTDLMPQYKGMRQRSNYETPSQLITAKSNHTRL</sequence>
<evidence type="ECO:0000313" key="2">
    <source>
        <dbReference type="EMBL" id="KAA0713291.1"/>
    </source>
</evidence>